<dbReference type="STRING" id="43678.OJAG_26610"/>
<keyword evidence="1" id="KW-0472">Membrane</keyword>
<evidence type="ECO:0000313" key="3">
    <source>
        <dbReference type="Proteomes" id="UP000076447"/>
    </source>
</evidence>
<reference evidence="2 3" key="1">
    <citation type="submission" date="2016-01" db="EMBL/GenBank/DDBJ databases">
        <title>Genome sequence of Oerskovia enterophila VJag, an agar and cellulose degrading bacterium.</title>
        <authorList>
            <person name="Poehlein A."/>
            <person name="Jag V."/>
            <person name="Bengelsdorf F."/>
            <person name="Duerre P."/>
            <person name="Daniel R."/>
        </authorList>
    </citation>
    <scope>NUCLEOTIDE SEQUENCE [LARGE SCALE GENOMIC DNA]</scope>
    <source>
        <strain evidence="2 3">VJag</strain>
    </source>
</reference>
<keyword evidence="1" id="KW-0812">Transmembrane</keyword>
<name>A0A163QX12_9CELL</name>
<dbReference type="RefSeq" id="WP_068709094.1">
    <property type="nucleotide sequence ID" value="NZ_LRIE01000078.1"/>
</dbReference>
<comment type="caution">
    <text evidence="2">The sequence shown here is derived from an EMBL/GenBank/DDBJ whole genome shotgun (WGS) entry which is preliminary data.</text>
</comment>
<feature type="transmembrane region" description="Helical" evidence="1">
    <location>
        <begin position="29"/>
        <end position="54"/>
    </location>
</feature>
<accession>A0A163QX12</accession>
<dbReference type="PATRIC" id="fig|43678.3.peg.2784"/>
<gene>
    <name evidence="2" type="ORF">OJAG_26610</name>
</gene>
<dbReference type="AlphaFoldDB" id="A0A163QX12"/>
<evidence type="ECO:0000256" key="1">
    <source>
        <dbReference type="SAM" id="Phobius"/>
    </source>
</evidence>
<organism evidence="2 3">
    <name type="scientific">Oerskovia enterophila</name>
    <dbReference type="NCBI Taxonomy" id="43678"/>
    <lineage>
        <taxon>Bacteria</taxon>
        <taxon>Bacillati</taxon>
        <taxon>Actinomycetota</taxon>
        <taxon>Actinomycetes</taxon>
        <taxon>Micrococcales</taxon>
        <taxon>Cellulomonadaceae</taxon>
        <taxon>Oerskovia</taxon>
    </lineage>
</organism>
<evidence type="ECO:0000313" key="2">
    <source>
        <dbReference type="EMBL" id="KZM34626.1"/>
    </source>
</evidence>
<protein>
    <submittedName>
        <fullName evidence="2">Uncharacterized protein</fullName>
    </submittedName>
</protein>
<sequence>MPDDEVATSPHDPARPAAEVRPVHPVRRAVLLAAAALVVLVWSATLEVACAAGGGGPDGSFVMTPPCPAQSTRTGAAMVSAGVVLAGLVLLLVARRQAWSRSPGVERLVFVTFVVVTAGAVVAALFSTGFVAAT</sequence>
<dbReference type="Proteomes" id="UP000076447">
    <property type="component" value="Unassembled WGS sequence"/>
</dbReference>
<keyword evidence="1" id="KW-1133">Transmembrane helix</keyword>
<feature type="transmembrane region" description="Helical" evidence="1">
    <location>
        <begin position="107"/>
        <end position="133"/>
    </location>
</feature>
<proteinExistence type="predicted"/>
<feature type="transmembrane region" description="Helical" evidence="1">
    <location>
        <begin position="74"/>
        <end position="95"/>
    </location>
</feature>
<dbReference type="EMBL" id="LRIE01000078">
    <property type="protein sequence ID" value="KZM34626.1"/>
    <property type="molecule type" value="Genomic_DNA"/>
</dbReference>